<accession>A0ABP7ZN98</accession>
<evidence type="ECO:0008006" key="3">
    <source>
        <dbReference type="Google" id="ProtNLM"/>
    </source>
</evidence>
<dbReference type="SUPFAM" id="SSF53756">
    <property type="entry name" value="UDP-Glycosyltransferase/glycogen phosphorylase"/>
    <property type="match status" value="1"/>
</dbReference>
<keyword evidence="2" id="KW-1185">Reference proteome</keyword>
<sequence>MTRSAAAQAGGAHLLYVAWGYPPSRGSGVYRAWATANAFAERGWRVTVLTADRETFALTTGTDTSLEARINPSVQVVRVPFPAPGFRNDVRKWSRLRAEAPELWNGFYEWRGQRMFPERVYGGWRRALEHAAREIHAANPVNLTIGTANPNVDFIPGFVLHEAFGVPYVMDYRDAWQLDVFSGNRITAESSAVDRWEKRLVAGASEVWFVNEPILRWHAEVYPEHASKLRVVSNGYDFAPIAVPRTDRLPKASLVFGYVGTISAAVPIREIIDGWALARKRSALVRASRLELYGHLSHTATANSDFEAQRERFKTHAISHGGSLQKSAVSAKYSEFDALVLMAGAGRYVTGGKVYEYAATGLPIASVHDPANDTSSALAQYPWWRGSARADAESYAATFIEVAELAAAQTEEQRAAAREWARRFEREAQLAPRIDGLAELIGAVGTEEATS</sequence>
<evidence type="ECO:0000313" key="2">
    <source>
        <dbReference type="Proteomes" id="UP001415169"/>
    </source>
</evidence>
<comment type="caution">
    <text evidence="1">The sequence shown here is derived from an EMBL/GenBank/DDBJ whole genome shotgun (WGS) entry which is preliminary data.</text>
</comment>
<gene>
    <name evidence="1" type="ORF">GCM10022286_29080</name>
</gene>
<reference evidence="1" key="2">
    <citation type="submission" date="2023-12" db="EMBL/GenBank/DDBJ databases">
        <authorList>
            <person name="Sun Q."/>
            <person name="Inoue M."/>
        </authorList>
    </citation>
    <scope>NUCLEOTIDE SEQUENCE</scope>
    <source>
        <strain evidence="1">JCM 17590</strain>
    </source>
</reference>
<dbReference type="Proteomes" id="UP001415169">
    <property type="component" value="Unassembled WGS sequence"/>
</dbReference>
<evidence type="ECO:0000313" key="1">
    <source>
        <dbReference type="EMBL" id="GAA4165594.1"/>
    </source>
</evidence>
<dbReference type="Gene3D" id="3.40.50.2000">
    <property type="entry name" value="Glycogen Phosphorylase B"/>
    <property type="match status" value="1"/>
</dbReference>
<dbReference type="EMBL" id="BAABBV010000002">
    <property type="protein sequence ID" value="GAA4165594.1"/>
    <property type="molecule type" value="Genomic_DNA"/>
</dbReference>
<proteinExistence type="predicted"/>
<reference evidence="1" key="1">
    <citation type="journal article" date="2014" name="Int. J. Syst. Evol. Microbiol.">
        <title>Complete genome of a new Firmicutes species belonging to the dominant human colonic microbiota ('Ruminococcus bicirculans') reveals two chromosomes and a selective capacity to utilize plant glucans.</title>
        <authorList>
            <consortium name="NISC Comparative Sequencing Program"/>
            <person name="Wegmann U."/>
            <person name="Louis P."/>
            <person name="Goesmann A."/>
            <person name="Henrissat B."/>
            <person name="Duncan S.H."/>
            <person name="Flint H.J."/>
        </authorList>
    </citation>
    <scope>NUCLEOTIDE SEQUENCE</scope>
    <source>
        <strain evidence="1">JCM 17590</strain>
    </source>
</reference>
<name>A0ABP7ZN98_9MICO</name>
<organism evidence="1 2">
    <name type="scientific">Gryllotalpicola daejeonensis</name>
    <dbReference type="NCBI Taxonomy" id="993087"/>
    <lineage>
        <taxon>Bacteria</taxon>
        <taxon>Bacillati</taxon>
        <taxon>Actinomycetota</taxon>
        <taxon>Actinomycetes</taxon>
        <taxon>Micrococcales</taxon>
        <taxon>Microbacteriaceae</taxon>
        <taxon>Gryllotalpicola</taxon>
    </lineage>
</organism>
<protein>
    <recommendedName>
        <fullName evidence="3">D-inositol 3-phosphate glycosyltransferase</fullName>
    </recommendedName>
</protein>